<evidence type="ECO:0000256" key="3">
    <source>
        <dbReference type="RuleBase" id="RU363019"/>
    </source>
</evidence>
<dbReference type="Gene3D" id="2.40.100.10">
    <property type="entry name" value="Cyclophilin-like"/>
    <property type="match status" value="1"/>
</dbReference>
<organism evidence="5">
    <name type="scientific">Timema genevievae</name>
    <name type="common">Walking stick</name>
    <dbReference type="NCBI Taxonomy" id="629358"/>
    <lineage>
        <taxon>Eukaryota</taxon>
        <taxon>Metazoa</taxon>
        <taxon>Ecdysozoa</taxon>
        <taxon>Arthropoda</taxon>
        <taxon>Hexapoda</taxon>
        <taxon>Insecta</taxon>
        <taxon>Pterygota</taxon>
        <taxon>Neoptera</taxon>
        <taxon>Polyneoptera</taxon>
        <taxon>Phasmatodea</taxon>
        <taxon>Timematodea</taxon>
        <taxon>Timematoidea</taxon>
        <taxon>Timematidae</taxon>
        <taxon>Timema</taxon>
    </lineage>
</organism>
<protein>
    <recommendedName>
        <fullName evidence="3">Peptidyl-prolyl cis-trans isomerase</fullName>
        <shortName evidence="3">PPIase</shortName>
        <ecNumber evidence="3">5.2.1.8</ecNumber>
    </recommendedName>
</protein>
<dbReference type="Pfam" id="PF00160">
    <property type="entry name" value="Pro_isomerase"/>
    <property type="match status" value="1"/>
</dbReference>
<reference evidence="5" key="1">
    <citation type="submission" date="2020-11" db="EMBL/GenBank/DDBJ databases">
        <authorList>
            <person name="Tran Van P."/>
        </authorList>
    </citation>
    <scope>NUCLEOTIDE SEQUENCE</scope>
</reference>
<keyword evidence="2 3" id="KW-0413">Isomerase</keyword>
<dbReference type="PROSITE" id="PS50072">
    <property type="entry name" value="CSA_PPIASE_2"/>
    <property type="match status" value="1"/>
</dbReference>
<evidence type="ECO:0000259" key="4">
    <source>
        <dbReference type="PROSITE" id="PS50072"/>
    </source>
</evidence>
<evidence type="ECO:0000256" key="2">
    <source>
        <dbReference type="ARBA" id="ARBA00023235"/>
    </source>
</evidence>
<accession>A0A7R9PJT2</accession>
<dbReference type="PRINTS" id="PR00153">
    <property type="entry name" value="CSAPPISMRASE"/>
</dbReference>
<comment type="catalytic activity">
    <reaction evidence="3">
        <text>[protein]-peptidylproline (omega=180) = [protein]-peptidylproline (omega=0)</text>
        <dbReference type="Rhea" id="RHEA:16237"/>
        <dbReference type="Rhea" id="RHEA-COMP:10747"/>
        <dbReference type="Rhea" id="RHEA-COMP:10748"/>
        <dbReference type="ChEBI" id="CHEBI:83833"/>
        <dbReference type="ChEBI" id="CHEBI:83834"/>
        <dbReference type="EC" id="5.2.1.8"/>
    </reaction>
</comment>
<keyword evidence="1 3" id="KW-0697">Rotamase</keyword>
<dbReference type="EC" id="5.2.1.8" evidence="3"/>
<dbReference type="PANTHER" id="PTHR45625:SF4">
    <property type="entry name" value="PEPTIDYLPROLYL ISOMERASE DOMAIN AND WD REPEAT-CONTAINING PROTEIN 1"/>
    <property type="match status" value="1"/>
</dbReference>
<evidence type="ECO:0000256" key="1">
    <source>
        <dbReference type="ARBA" id="ARBA00023110"/>
    </source>
</evidence>
<sequence length="109" mass="12518">MDYKKEGVERLYETAILHTALGDITIKLFGKECPRAVENFCVHSKNGYYNSHIFHRVIKGFMVQTGDPTDKNLGNHVKNTISRKLEGGFSMVTGWTEERLCDLHFVQKK</sequence>
<dbReference type="InterPro" id="IPR029000">
    <property type="entry name" value="Cyclophilin-like_dom_sf"/>
</dbReference>
<evidence type="ECO:0000313" key="5">
    <source>
        <dbReference type="EMBL" id="CAD7589799.1"/>
    </source>
</evidence>
<dbReference type="AlphaFoldDB" id="A0A7R9PJT2"/>
<dbReference type="EMBL" id="OE840197">
    <property type="protein sequence ID" value="CAD7589799.1"/>
    <property type="molecule type" value="Genomic_DNA"/>
</dbReference>
<gene>
    <name evidence="5" type="ORF">TGEB3V08_LOCUS3713</name>
</gene>
<dbReference type="PANTHER" id="PTHR45625">
    <property type="entry name" value="PEPTIDYL-PROLYL CIS-TRANS ISOMERASE-RELATED"/>
    <property type="match status" value="1"/>
</dbReference>
<dbReference type="InterPro" id="IPR044666">
    <property type="entry name" value="Cyclophilin_A-like"/>
</dbReference>
<dbReference type="InterPro" id="IPR002130">
    <property type="entry name" value="Cyclophilin-type_PPIase_dom"/>
</dbReference>
<feature type="domain" description="PPIase cyclophilin-type" evidence="4">
    <location>
        <begin position="11"/>
        <end position="109"/>
    </location>
</feature>
<proteinExistence type="inferred from homology"/>
<dbReference type="SUPFAM" id="SSF50891">
    <property type="entry name" value="Cyclophilin-like"/>
    <property type="match status" value="1"/>
</dbReference>
<comment type="similarity">
    <text evidence="3">Belongs to the cyclophilin-type PPIase family.</text>
</comment>
<dbReference type="GO" id="GO:0003755">
    <property type="term" value="F:peptidyl-prolyl cis-trans isomerase activity"/>
    <property type="evidence" value="ECO:0007669"/>
    <property type="project" value="UniProtKB-UniRule"/>
</dbReference>
<name>A0A7R9PJT2_TIMGE</name>
<comment type="function">
    <text evidence="3">PPIases accelerate the folding of proteins. It catalyzes the cis-trans isomerization of proline imidic peptide bonds in oligopeptides.</text>
</comment>